<dbReference type="GO" id="GO:0008855">
    <property type="term" value="F:exodeoxyribonuclease VII activity"/>
    <property type="evidence" value="ECO:0007669"/>
    <property type="project" value="UniProtKB-UniRule"/>
</dbReference>
<organism evidence="7 8">
    <name type="scientific">Lutibaculum baratangense AMV1</name>
    <dbReference type="NCBI Taxonomy" id="631454"/>
    <lineage>
        <taxon>Bacteria</taxon>
        <taxon>Pseudomonadati</taxon>
        <taxon>Pseudomonadota</taxon>
        <taxon>Alphaproteobacteria</taxon>
        <taxon>Hyphomicrobiales</taxon>
        <taxon>Tepidamorphaceae</taxon>
        <taxon>Lutibaculum</taxon>
    </lineage>
</organism>
<comment type="subcellular location">
    <subcellularLocation>
        <location evidence="6">Cytoplasm</location>
    </subcellularLocation>
</comment>
<dbReference type="GO" id="GO:0005829">
    <property type="term" value="C:cytosol"/>
    <property type="evidence" value="ECO:0007669"/>
    <property type="project" value="TreeGrafter"/>
</dbReference>
<dbReference type="Gene3D" id="1.10.287.1040">
    <property type="entry name" value="Exonuclease VII, small subunit"/>
    <property type="match status" value="1"/>
</dbReference>
<comment type="caution">
    <text evidence="7">The sequence shown here is derived from an EMBL/GenBank/DDBJ whole genome shotgun (WGS) entry which is preliminary data.</text>
</comment>
<dbReference type="InterPro" id="IPR037004">
    <property type="entry name" value="Exonuc_VII_ssu_sf"/>
</dbReference>
<reference evidence="7 8" key="1">
    <citation type="journal article" date="2014" name="Genome Announc.">
        <title>Draft Genome Sequence of Lutibaculum baratangense Strain AMV1T, Isolated from a Mud Volcano in Andamans, India.</title>
        <authorList>
            <person name="Singh A."/>
            <person name="Sreenivas A."/>
            <person name="Sathyanarayana Reddy G."/>
            <person name="Pinnaka A.K."/>
            <person name="Shivaji S."/>
        </authorList>
    </citation>
    <scope>NUCLEOTIDE SEQUENCE [LARGE SCALE GENOMIC DNA]</scope>
    <source>
        <strain evidence="7 8">AMV1</strain>
    </source>
</reference>
<dbReference type="EMBL" id="AWXZ01000029">
    <property type="protein sequence ID" value="ESR24750.1"/>
    <property type="molecule type" value="Genomic_DNA"/>
</dbReference>
<evidence type="ECO:0000256" key="4">
    <source>
        <dbReference type="ARBA" id="ARBA00022801"/>
    </source>
</evidence>
<dbReference type="InterPro" id="IPR003761">
    <property type="entry name" value="Exonuc_VII_S"/>
</dbReference>
<keyword evidence="2 6" id="KW-0963">Cytoplasm</keyword>
<evidence type="ECO:0000256" key="1">
    <source>
        <dbReference type="ARBA" id="ARBA00009998"/>
    </source>
</evidence>
<keyword evidence="4 6" id="KW-0378">Hydrolase</keyword>
<dbReference type="GO" id="GO:0006308">
    <property type="term" value="P:DNA catabolic process"/>
    <property type="evidence" value="ECO:0007669"/>
    <property type="project" value="UniProtKB-UniRule"/>
</dbReference>
<protein>
    <recommendedName>
        <fullName evidence="6">Exodeoxyribonuclease 7 small subunit</fullName>
        <ecNumber evidence="6">3.1.11.6</ecNumber>
    </recommendedName>
    <alternativeName>
        <fullName evidence="6">Exodeoxyribonuclease VII small subunit</fullName>
        <shortName evidence="6">Exonuclease VII small subunit</shortName>
    </alternativeName>
</protein>
<dbReference type="NCBIfam" id="NF002139">
    <property type="entry name" value="PRK00977.1-3"/>
    <property type="match status" value="1"/>
</dbReference>
<dbReference type="NCBIfam" id="TIGR01280">
    <property type="entry name" value="xseB"/>
    <property type="match status" value="1"/>
</dbReference>
<dbReference type="HAMAP" id="MF_00337">
    <property type="entry name" value="Exonuc_7_S"/>
    <property type="match status" value="1"/>
</dbReference>
<dbReference type="EC" id="3.1.11.6" evidence="6"/>
<evidence type="ECO:0000313" key="8">
    <source>
        <dbReference type="Proteomes" id="UP000017819"/>
    </source>
</evidence>
<dbReference type="Pfam" id="PF02609">
    <property type="entry name" value="Exonuc_VII_S"/>
    <property type="match status" value="1"/>
</dbReference>
<name>V4RNG5_9HYPH</name>
<comment type="function">
    <text evidence="6">Bidirectionally degrades single-stranded DNA into large acid-insoluble oligonucleotides, which are then degraded further into small acid-soluble oligonucleotides.</text>
</comment>
<evidence type="ECO:0000256" key="5">
    <source>
        <dbReference type="ARBA" id="ARBA00022839"/>
    </source>
</evidence>
<proteinExistence type="inferred from homology"/>
<comment type="similarity">
    <text evidence="1 6">Belongs to the XseB family.</text>
</comment>
<dbReference type="GO" id="GO:0009318">
    <property type="term" value="C:exodeoxyribonuclease VII complex"/>
    <property type="evidence" value="ECO:0007669"/>
    <property type="project" value="UniProtKB-UniRule"/>
</dbReference>
<dbReference type="Proteomes" id="UP000017819">
    <property type="component" value="Unassembled WGS sequence"/>
</dbReference>
<comment type="catalytic activity">
    <reaction evidence="6">
        <text>Exonucleolytic cleavage in either 5'- to 3'- or 3'- to 5'-direction to yield nucleoside 5'-phosphates.</text>
        <dbReference type="EC" id="3.1.11.6"/>
    </reaction>
</comment>
<dbReference type="AlphaFoldDB" id="V4RNG5"/>
<evidence type="ECO:0000256" key="6">
    <source>
        <dbReference type="HAMAP-Rule" id="MF_00337"/>
    </source>
</evidence>
<sequence length="86" mass="9407">MTDRADPIPDDVAAMSFEEALAELEKIVGRLEKGNVALEESIAIYTRGDALKKHCDRLLRQAEMRVEKIAADAEGRPTGVEPLDVG</sequence>
<evidence type="ECO:0000256" key="3">
    <source>
        <dbReference type="ARBA" id="ARBA00022722"/>
    </source>
</evidence>
<dbReference type="STRING" id="631454.N177_2073"/>
<dbReference type="PANTHER" id="PTHR34137:SF1">
    <property type="entry name" value="EXODEOXYRIBONUCLEASE 7 SMALL SUBUNIT"/>
    <property type="match status" value="1"/>
</dbReference>
<accession>V4RNG5</accession>
<evidence type="ECO:0000313" key="7">
    <source>
        <dbReference type="EMBL" id="ESR24750.1"/>
    </source>
</evidence>
<keyword evidence="5 6" id="KW-0269">Exonuclease</keyword>
<gene>
    <name evidence="6" type="primary">xseB</name>
    <name evidence="7" type="ORF">N177_2073</name>
</gene>
<dbReference type="eggNOG" id="COG1722">
    <property type="taxonomic scope" value="Bacteria"/>
</dbReference>
<dbReference type="SUPFAM" id="SSF116842">
    <property type="entry name" value="XseB-like"/>
    <property type="match status" value="1"/>
</dbReference>
<keyword evidence="8" id="KW-1185">Reference proteome</keyword>
<keyword evidence="3 6" id="KW-0540">Nuclease</keyword>
<comment type="subunit">
    <text evidence="6">Heterooligomer composed of large and small subunits.</text>
</comment>
<evidence type="ECO:0000256" key="2">
    <source>
        <dbReference type="ARBA" id="ARBA00022490"/>
    </source>
</evidence>
<dbReference type="PANTHER" id="PTHR34137">
    <property type="entry name" value="EXODEOXYRIBONUCLEASE 7 SMALL SUBUNIT"/>
    <property type="match status" value="1"/>
</dbReference>